<dbReference type="RefSeq" id="WP_044123738.1">
    <property type="nucleotide sequence ID" value="NZ_UHFA01000002.1"/>
</dbReference>
<name>A0A380JF75_STRDO</name>
<sequence length="217" mass="24562">MTDVMELALKYGGFTSLDKVYLKNNLASLSLETAQLLVCPPPSVVNAYFAELYQKEGPQAATAYYLELSQAFGWLTKQPSFAEERQPFVRLNLSGKSYGFVYESAQEVAQVFSENEEPIRGQLLLEIAQIFPHYKVYQEAGTIKMRPLEFAETDVEKLDLDQSALLTDVYRLQAGYLKISGYNADEVLSVADRVSKKAQGPIYYGFSQRQFVIYIKE</sequence>
<organism evidence="1 2">
    <name type="scientific">Streptococcus downei MFe28</name>
    <dbReference type="NCBI Taxonomy" id="764290"/>
    <lineage>
        <taxon>Bacteria</taxon>
        <taxon>Bacillati</taxon>
        <taxon>Bacillota</taxon>
        <taxon>Bacilli</taxon>
        <taxon>Lactobacillales</taxon>
        <taxon>Streptococcaceae</taxon>
        <taxon>Streptococcus</taxon>
    </lineage>
</organism>
<dbReference type="AlphaFoldDB" id="A0A380JF75"/>
<accession>A0A380JF75</accession>
<proteinExistence type="predicted"/>
<evidence type="ECO:0000313" key="2">
    <source>
        <dbReference type="Proteomes" id="UP000254082"/>
    </source>
</evidence>
<gene>
    <name evidence="1" type="ORF">NCTC11391_01765</name>
</gene>
<keyword evidence="1" id="KW-0456">Lyase</keyword>
<evidence type="ECO:0000313" key="1">
    <source>
        <dbReference type="EMBL" id="SUN36824.1"/>
    </source>
</evidence>
<dbReference type="OrthoDB" id="2200206at2"/>
<dbReference type="Proteomes" id="UP000254082">
    <property type="component" value="Unassembled WGS sequence"/>
</dbReference>
<protein>
    <submittedName>
        <fullName evidence="1">Cystathionine gamma-lyase</fullName>
    </submittedName>
</protein>
<dbReference type="EMBL" id="UHFA01000002">
    <property type="protein sequence ID" value="SUN36824.1"/>
    <property type="molecule type" value="Genomic_DNA"/>
</dbReference>
<keyword evidence="2" id="KW-1185">Reference proteome</keyword>
<reference evidence="1 2" key="1">
    <citation type="submission" date="2018-06" db="EMBL/GenBank/DDBJ databases">
        <authorList>
            <consortium name="Pathogen Informatics"/>
            <person name="Doyle S."/>
        </authorList>
    </citation>
    <scope>NUCLEOTIDE SEQUENCE [LARGE SCALE GENOMIC DNA]</scope>
    <source>
        <strain evidence="2">NCTC 11391</strain>
    </source>
</reference>
<dbReference type="GO" id="GO:0016829">
    <property type="term" value="F:lyase activity"/>
    <property type="evidence" value="ECO:0007669"/>
    <property type="project" value="UniProtKB-KW"/>
</dbReference>